<feature type="compositionally biased region" description="Basic residues" evidence="5">
    <location>
        <begin position="142"/>
        <end position="152"/>
    </location>
</feature>
<dbReference type="PANTHER" id="PTHR10871">
    <property type="entry name" value="30S RIBOSOMAL PROTEIN S13/40S RIBOSOMAL PROTEIN S18"/>
    <property type="match status" value="1"/>
</dbReference>
<sequence length="182" mass="20320">MVEVKAAENPDEIRYIVRIVGKDLNGLSPVWHALLGIKGIGQRMAVMMARVFESKTGIEYDAKLGEIPDDKHKVLEDIVMHPGNYGIPSWAFNRGKDIESGKDTHLVMSELDFSLRNDLQRLREIKTYRGMRHTWGLPVRGGKTRTRARKRGVSVGVEKKAAKAAMAPKAGEKAGGKEEKKK</sequence>
<keyword evidence="3 4" id="KW-0687">Ribonucleoprotein</keyword>
<evidence type="ECO:0000313" key="7">
    <source>
        <dbReference type="Proteomes" id="UP000677687"/>
    </source>
</evidence>
<dbReference type="GO" id="GO:0005829">
    <property type="term" value="C:cytosol"/>
    <property type="evidence" value="ECO:0007669"/>
    <property type="project" value="TreeGrafter"/>
</dbReference>
<dbReference type="Gene3D" id="4.10.910.10">
    <property type="entry name" value="30s ribosomal protein s13, domain 2"/>
    <property type="match status" value="1"/>
</dbReference>
<name>A0A8T4KWJ2_9ARCH</name>
<dbReference type="Proteomes" id="UP000677687">
    <property type="component" value="Unassembled WGS sequence"/>
</dbReference>
<dbReference type="InterPro" id="IPR010979">
    <property type="entry name" value="Ribosomal_uS13-like_H2TH"/>
</dbReference>
<evidence type="ECO:0000256" key="5">
    <source>
        <dbReference type="SAM" id="MobiDB-lite"/>
    </source>
</evidence>
<keyword evidence="4" id="KW-0694">RNA-binding</keyword>
<comment type="function">
    <text evidence="4">Located at the top of the head of the 30S subunit, it contacts several helices of the 16S rRNA. In the 70S ribosome it contacts the 23S rRNA (bridge B1a) and protein L5 of the 50S subunit (bridge B1b), connecting the 2 subunits; these bridges are implicated in subunit movement.</text>
</comment>
<keyword evidence="2 4" id="KW-0689">Ribosomal protein</keyword>
<feature type="region of interest" description="Disordered" evidence="5">
    <location>
        <begin position="136"/>
        <end position="182"/>
    </location>
</feature>
<reference evidence="6" key="2">
    <citation type="submission" date="2021-05" db="EMBL/GenBank/DDBJ databases">
        <title>Protein family content uncovers lineage relationships and bacterial pathway maintenance mechanisms in DPANN archaea.</title>
        <authorList>
            <person name="Castelle C.J."/>
            <person name="Meheust R."/>
            <person name="Jaffe A.L."/>
            <person name="Seitz K."/>
            <person name="Gong X."/>
            <person name="Baker B.J."/>
            <person name="Banfield J.F."/>
        </authorList>
    </citation>
    <scope>NUCLEOTIDE SEQUENCE</scope>
    <source>
        <strain evidence="6">RIFCSPHIGHO2_01_FULL_AR10_44_11</strain>
    </source>
</reference>
<proteinExistence type="inferred from homology"/>
<evidence type="ECO:0000256" key="1">
    <source>
        <dbReference type="ARBA" id="ARBA00008080"/>
    </source>
</evidence>
<organism evidence="6 7">
    <name type="scientific">Candidatus Iainarchaeum sp</name>
    <dbReference type="NCBI Taxonomy" id="3101447"/>
    <lineage>
        <taxon>Archaea</taxon>
        <taxon>Candidatus Iainarchaeota</taxon>
        <taxon>Candidatus Iainarchaeia</taxon>
        <taxon>Candidatus Iainarchaeales</taxon>
        <taxon>Candidatus Iainarchaeaceae</taxon>
        <taxon>Candidatus Iainarchaeum</taxon>
    </lineage>
</organism>
<dbReference type="PROSITE" id="PS50159">
    <property type="entry name" value="RIBOSOMAL_S13_2"/>
    <property type="match status" value="1"/>
</dbReference>
<dbReference type="PANTHER" id="PTHR10871:SF3">
    <property type="entry name" value="SMALL RIBOSOMAL SUBUNIT PROTEIN US13"/>
    <property type="match status" value="1"/>
</dbReference>
<comment type="caution">
    <text evidence="6">The sequence shown here is derived from an EMBL/GenBank/DDBJ whole genome shotgun (WGS) entry which is preliminary data.</text>
</comment>
<dbReference type="SUPFAM" id="SSF46946">
    <property type="entry name" value="S13-like H2TH domain"/>
    <property type="match status" value="1"/>
</dbReference>
<dbReference type="GO" id="GO:0015935">
    <property type="term" value="C:small ribosomal subunit"/>
    <property type="evidence" value="ECO:0007669"/>
    <property type="project" value="TreeGrafter"/>
</dbReference>
<gene>
    <name evidence="6" type="primary">rpsM</name>
    <name evidence="4" type="synonym">rps13</name>
    <name evidence="6" type="ORF">J4415_02620</name>
</gene>
<comment type="subunit">
    <text evidence="4">Part of the 30S ribosomal subunit. Forms a loose heterodimer with protein S19. Forms two bridges to the 50S subunit in the 70S ribosome.</text>
</comment>
<dbReference type="EMBL" id="JAGVWD010000039">
    <property type="protein sequence ID" value="MBS3057499.1"/>
    <property type="molecule type" value="Genomic_DNA"/>
</dbReference>
<dbReference type="GO" id="GO:0003735">
    <property type="term" value="F:structural constituent of ribosome"/>
    <property type="evidence" value="ECO:0007669"/>
    <property type="project" value="InterPro"/>
</dbReference>
<evidence type="ECO:0000256" key="2">
    <source>
        <dbReference type="ARBA" id="ARBA00022980"/>
    </source>
</evidence>
<keyword evidence="4" id="KW-0699">rRNA-binding</keyword>
<dbReference type="Gene3D" id="1.10.8.50">
    <property type="match status" value="1"/>
</dbReference>
<comment type="similarity">
    <text evidence="1 4">Belongs to the universal ribosomal protein uS13 family.</text>
</comment>
<dbReference type="GO" id="GO:0019843">
    <property type="term" value="F:rRNA binding"/>
    <property type="evidence" value="ECO:0007669"/>
    <property type="project" value="UniProtKB-UniRule"/>
</dbReference>
<dbReference type="Pfam" id="PF00416">
    <property type="entry name" value="Ribosomal_S13"/>
    <property type="match status" value="1"/>
</dbReference>
<evidence type="ECO:0000313" key="6">
    <source>
        <dbReference type="EMBL" id="MBS3057499.1"/>
    </source>
</evidence>
<dbReference type="InterPro" id="IPR001892">
    <property type="entry name" value="Ribosomal_uS13"/>
</dbReference>
<protein>
    <recommendedName>
        <fullName evidence="4">Small ribosomal subunit protein uS13</fullName>
    </recommendedName>
</protein>
<accession>A0A8T4KWJ2</accession>
<reference evidence="6" key="1">
    <citation type="submission" date="2021-03" db="EMBL/GenBank/DDBJ databases">
        <authorList>
            <person name="Jaffe A."/>
        </authorList>
    </citation>
    <scope>NUCLEOTIDE SEQUENCE</scope>
    <source>
        <strain evidence="6">RIFCSPHIGHO2_01_FULL_AR10_44_11</strain>
    </source>
</reference>
<feature type="compositionally biased region" description="Basic and acidic residues" evidence="5">
    <location>
        <begin position="170"/>
        <end position="182"/>
    </location>
</feature>
<dbReference type="AlphaFoldDB" id="A0A8T4KWJ2"/>
<dbReference type="InterPro" id="IPR027437">
    <property type="entry name" value="Rbsml_uS13_C"/>
</dbReference>
<evidence type="ECO:0000256" key="4">
    <source>
        <dbReference type="HAMAP-Rule" id="MF_01315"/>
    </source>
</evidence>
<evidence type="ECO:0000256" key="3">
    <source>
        <dbReference type="ARBA" id="ARBA00023274"/>
    </source>
</evidence>
<dbReference type="HAMAP" id="MF_01315">
    <property type="entry name" value="Ribosomal_uS13"/>
    <property type="match status" value="1"/>
</dbReference>
<dbReference type="GO" id="GO:0006412">
    <property type="term" value="P:translation"/>
    <property type="evidence" value="ECO:0007669"/>
    <property type="project" value="UniProtKB-UniRule"/>
</dbReference>